<protein>
    <submittedName>
        <fullName evidence="1">Uncharacterized protein</fullName>
    </submittedName>
</protein>
<sequence length="112" mass="12521">MPAGARRVACASVQWGEVGEVDARSRGSRPRRRLATAPPRLFSTSWTSQIPTFIMSTLPACYRPRQMKRLSPPPSEEDTIQANVDCRPSSFVGECIQVKQSIHFHYCNTVLS</sequence>
<organism evidence="1 2">
    <name type="scientific">Ganoderma sinense ZZ0214-1</name>
    <dbReference type="NCBI Taxonomy" id="1077348"/>
    <lineage>
        <taxon>Eukaryota</taxon>
        <taxon>Fungi</taxon>
        <taxon>Dikarya</taxon>
        <taxon>Basidiomycota</taxon>
        <taxon>Agaricomycotina</taxon>
        <taxon>Agaricomycetes</taxon>
        <taxon>Polyporales</taxon>
        <taxon>Polyporaceae</taxon>
        <taxon>Ganoderma</taxon>
    </lineage>
</organism>
<dbReference type="Proteomes" id="UP000230002">
    <property type="component" value="Unassembled WGS sequence"/>
</dbReference>
<evidence type="ECO:0000313" key="1">
    <source>
        <dbReference type="EMBL" id="PIL33961.1"/>
    </source>
</evidence>
<accession>A0A2G8SJL4</accession>
<reference evidence="1 2" key="1">
    <citation type="journal article" date="2015" name="Sci. Rep.">
        <title>Chromosome-level genome map provides insights into diverse defense mechanisms in the medicinal fungus Ganoderma sinense.</title>
        <authorList>
            <person name="Zhu Y."/>
            <person name="Xu J."/>
            <person name="Sun C."/>
            <person name="Zhou S."/>
            <person name="Xu H."/>
            <person name="Nelson D.R."/>
            <person name="Qian J."/>
            <person name="Song J."/>
            <person name="Luo H."/>
            <person name="Xiang L."/>
            <person name="Li Y."/>
            <person name="Xu Z."/>
            <person name="Ji A."/>
            <person name="Wang L."/>
            <person name="Lu S."/>
            <person name="Hayward A."/>
            <person name="Sun W."/>
            <person name="Li X."/>
            <person name="Schwartz D.C."/>
            <person name="Wang Y."/>
            <person name="Chen S."/>
        </authorList>
    </citation>
    <scope>NUCLEOTIDE SEQUENCE [LARGE SCALE GENOMIC DNA]</scope>
    <source>
        <strain evidence="1 2">ZZ0214-1</strain>
    </source>
</reference>
<proteinExistence type="predicted"/>
<dbReference type="EMBL" id="AYKW01000006">
    <property type="protein sequence ID" value="PIL33961.1"/>
    <property type="molecule type" value="Genomic_DNA"/>
</dbReference>
<comment type="caution">
    <text evidence="1">The sequence shown here is derived from an EMBL/GenBank/DDBJ whole genome shotgun (WGS) entry which is preliminary data.</text>
</comment>
<dbReference type="AlphaFoldDB" id="A0A2G8SJL4"/>
<name>A0A2G8SJL4_9APHY</name>
<keyword evidence="2" id="KW-1185">Reference proteome</keyword>
<gene>
    <name evidence="1" type="ORF">GSI_03669</name>
</gene>
<evidence type="ECO:0000313" key="2">
    <source>
        <dbReference type="Proteomes" id="UP000230002"/>
    </source>
</evidence>